<proteinExistence type="predicted"/>
<organism evidence="1 2">
    <name type="scientific">Corynebacterium sphenisci DSM 44792</name>
    <dbReference type="NCBI Taxonomy" id="1437874"/>
    <lineage>
        <taxon>Bacteria</taxon>
        <taxon>Bacillati</taxon>
        <taxon>Actinomycetota</taxon>
        <taxon>Actinomycetes</taxon>
        <taxon>Mycobacteriales</taxon>
        <taxon>Corynebacteriaceae</taxon>
        <taxon>Corynebacterium</taxon>
    </lineage>
</organism>
<dbReference type="NCBIfam" id="TIGR01683">
    <property type="entry name" value="thiS"/>
    <property type="match status" value="1"/>
</dbReference>
<dbReference type="STRING" id="1437874.CSPHI_05750"/>
<name>A0A1L7CXT5_9CORY</name>
<dbReference type="Gene3D" id="3.10.20.30">
    <property type="match status" value="1"/>
</dbReference>
<dbReference type="EMBL" id="CP009248">
    <property type="protein sequence ID" value="APT90628.1"/>
    <property type="molecule type" value="Genomic_DNA"/>
</dbReference>
<dbReference type="RefSeq" id="WP_075691870.1">
    <property type="nucleotide sequence ID" value="NZ_CP009248.1"/>
</dbReference>
<dbReference type="InterPro" id="IPR016155">
    <property type="entry name" value="Mopterin_synth/thiamin_S_b"/>
</dbReference>
<dbReference type="SUPFAM" id="SSF54285">
    <property type="entry name" value="MoaD/ThiS"/>
    <property type="match status" value="1"/>
</dbReference>
<keyword evidence="2" id="KW-1185">Reference proteome</keyword>
<gene>
    <name evidence="1" type="ORF">CSPHI_05750</name>
</gene>
<reference evidence="1 2" key="1">
    <citation type="submission" date="2014-08" db="EMBL/GenBank/DDBJ databases">
        <title>Complete genome sequence of Corynebacterium sphenisci CECT 5990(T) (=DSM 44792(T)), isolated from healthy wild penguins.</title>
        <authorList>
            <person name="Ruckert C."/>
            <person name="Albersmeier A."/>
            <person name="Winkler A."/>
            <person name="Kalinowski J."/>
        </authorList>
    </citation>
    <scope>NUCLEOTIDE SEQUENCE [LARGE SCALE GENOMIC DNA]</scope>
    <source>
        <strain evidence="1 2">DSM 44792</strain>
    </source>
</reference>
<accession>A0A1L7CXT5</accession>
<dbReference type="InterPro" id="IPR010035">
    <property type="entry name" value="Thi_S"/>
</dbReference>
<sequence>MTLTVNGRPHPAAPGETLLDLVAGWTGRDLGSDGAPADGRPLGVAVAVDGAVVPRARWAATPAAGAVDIVTAVQGG</sequence>
<dbReference type="Proteomes" id="UP000185469">
    <property type="component" value="Chromosome"/>
</dbReference>
<protein>
    <submittedName>
        <fullName evidence="1">Thiamine biosynthesis protein ThiS</fullName>
    </submittedName>
</protein>
<evidence type="ECO:0000313" key="2">
    <source>
        <dbReference type="Proteomes" id="UP000185469"/>
    </source>
</evidence>
<dbReference type="OrthoDB" id="163636at2"/>
<dbReference type="InterPro" id="IPR012675">
    <property type="entry name" value="Beta-grasp_dom_sf"/>
</dbReference>
<evidence type="ECO:0000313" key="1">
    <source>
        <dbReference type="EMBL" id="APT90628.1"/>
    </source>
</evidence>
<dbReference type="AlphaFoldDB" id="A0A1L7CXT5"/>
<dbReference type="KEGG" id="csph:CSPHI_05750"/>
<dbReference type="Pfam" id="PF02597">
    <property type="entry name" value="ThiS"/>
    <property type="match status" value="1"/>
</dbReference>
<dbReference type="InterPro" id="IPR003749">
    <property type="entry name" value="ThiS/MoaD-like"/>
</dbReference>